<evidence type="ECO:0000313" key="2">
    <source>
        <dbReference type="EMBL" id="VDM55632.1"/>
    </source>
</evidence>
<gene>
    <name evidence="2" type="ORF">ACOC_LOCUS4047</name>
</gene>
<dbReference type="InterPro" id="IPR013087">
    <property type="entry name" value="Znf_C2H2_type"/>
</dbReference>
<reference evidence="4" key="1">
    <citation type="submission" date="2017-02" db="UniProtKB">
        <authorList>
            <consortium name="WormBaseParasite"/>
        </authorList>
    </citation>
    <scope>IDENTIFICATION</scope>
</reference>
<accession>A0A0R3PI69</accession>
<reference evidence="2 3" key="2">
    <citation type="submission" date="2018-11" db="EMBL/GenBank/DDBJ databases">
        <authorList>
            <consortium name="Pathogen Informatics"/>
        </authorList>
    </citation>
    <scope>NUCLEOTIDE SEQUENCE [LARGE SCALE GENOMIC DNA]</scope>
    <source>
        <strain evidence="2 3">Costa Rica</strain>
    </source>
</reference>
<feature type="domain" description="C2H2-type" evidence="1">
    <location>
        <begin position="133"/>
        <end position="156"/>
    </location>
</feature>
<evidence type="ECO:0000259" key="1">
    <source>
        <dbReference type="PROSITE" id="PS00028"/>
    </source>
</evidence>
<dbReference type="Proteomes" id="UP000267027">
    <property type="component" value="Unassembled WGS sequence"/>
</dbReference>
<dbReference type="OrthoDB" id="5772904at2759"/>
<organism evidence="4">
    <name type="scientific">Angiostrongylus costaricensis</name>
    <name type="common">Nematode worm</name>
    <dbReference type="NCBI Taxonomy" id="334426"/>
    <lineage>
        <taxon>Eukaryota</taxon>
        <taxon>Metazoa</taxon>
        <taxon>Ecdysozoa</taxon>
        <taxon>Nematoda</taxon>
        <taxon>Chromadorea</taxon>
        <taxon>Rhabditida</taxon>
        <taxon>Rhabditina</taxon>
        <taxon>Rhabditomorpha</taxon>
        <taxon>Strongyloidea</taxon>
        <taxon>Metastrongylidae</taxon>
        <taxon>Angiostrongylus</taxon>
    </lineage>
</organism>
<name>A0A0R3PI69_ANGCS</name>
<proteinExistence type="predicted"/>
<dbReference type="STRING" id="334426.A0A0R3PI69"/>
<dbReference type="AlphaFoldDB" id="A0A0R3PI69"/>
<dbReference type="PROSITE" id="PS00028">
    <property type="entry name" value="ZINC_FINGER_C2H2_1"/>
    <property type="match status" value="1"/>
</dbReference>
<keyword evidence="3" id="KW-1185">Reference proteome</keyword>
<dbReference type="EMBL" id="UYYA01001830">
    <property type="protein sequence ID" value="VDM55632.1"/>
    <property type="molecule type" value="Genomic_DNA"/>
</dbReference>
<sequence length="317" mass="36721">MRQILLALRRGNPINIHSLILITLQQYQHWRMKRRTAAICSDIIPLSDDEPDPSDAKRPPMPICQESMATPQIRSLHELHTNRMKWFCLDCAAPQVDEVEAVKHYFSVHVKTAEQEATARGILFRPIHYQLRCPFDECRQLLSTPKGLRLHLNKMHRAATTSSSTKLVSGTHFELKQPSKNLFIPLQRYLDQRSVPGTSYTISHLAVHGLRRYDMCRDCFRCFKRDFDCVLMKDHFETTHCIALPEAENRDLLCKTCSEVIPKSHLAEHVIEKHRVTCFESRDPENKGQLIVKTGAVTRRFLGFRVIEHFGDHSDMD</sequence>
<evidence type="ECO:0000313" key="3">
    <source>
        <dbReference type="Proteomes" id="UP000267027"/>
    </source>
</evidence>
<protein>
    <submittedName>
        <fullName evidence="4">C2H2-type domain-containing protein</fullName>
    </submittedName>
</protein>
<dbReference type="WBParaSite" id="ACOC_0000404601-mRNA-1">
    <property type="protein sequence ID" value="ACOC_0000404601-mRNA-1"/>
    <property type="gene ID" value="ACOC_0000404601"/>
</dbReference>
<evidence type="ECO:0000313" key="4">
    <source>
        <dbReference type="WBParaSite" id="ACOC_0000404601-mRNA-1"/>
    </source>
</evidence>
<dbReference type="OMA" id="THCTTIP"/>